<dbReference type="RefSeq" id="WP_170076732.1">
    <property type="nucleotide sequence ID" value="NZ_WOWC01000001.1"/>
</dbReference>
<dbReference type="AlphaFoldDB" id="A0A847TDR9"/>
<dbReference type="EMBL" id="WOWC01000001">
    <property type="protein sequence ID" value="NLV03872.1"/>
    <property type="molecule type" value="Genomic_DNA"/>
</dbReference>
<protein>
    <submittedName>
        <fullName evidence="2">Uncharacterized protein</fullName>
    </submittedName>
</protein>
<feature type="transmembrane region" description="Helical" evidence="1">
    <location>
        <begin position="12"/>
        <end position="32"/>
    </location>
</feature>
<accession>A0A847TDR9</accession>
<reference evidence="2" key="1">
    <citation type="submission" date="2019-12" db="EMBL/GenBank/DDBJ databases">
        <title>Haloferax alexandrinus strain pws11.</title>
        <authorList>
            <person name="Verma D.K."/>
            <person name="Gopal K."/>
            <person name="Prasad E.S."/>
        </authorList>
    </citation>
    <scope>NUCLEOTIDE SEQUENCE</scope>
    <source>
        <strain evidence="2">Pws11</strain>
    </source>
</reference>
<keyword evidence="1" id="KW-0472">Membrane</keyword>
<keyword evidence="1" id="KW-1133">Transmembrane helix</keyword>
<feature type="transmembrane region" description="Helical" evidence="1">
    <location>
        <begin position="130"/>
        <end position="150"/>
    </location>
</feature>
<evidence type="ECO:0000256" key="1">
    <source>
        <dbReference type="SAM" id="Phobius"/>
    </source>
</evidence>
<comment type="caution">
    <text evidence="2">The sequence shown here is derived from an EMBL/GenBank/DDBJ whole genome shotgun (WGS) entry which is preliminary data.</text>
</comment>
<evidence type="ECO:0000313" key="2">
    <source>
        <dbReference type="EMBL" id="NLV03872.1"/>
    </source>
</evidence>
<evidence type="ECO:0000313" key="3">
    <source>
        <dbReference type="Proteomes" id="UP000619835"/>
    </source>
</evidence>
<dbReference type="Proteomes" id="UP000619835">
    <property type="component" value="Unassembled WGS sequence"/>
</dbReference>
<feature type="transmembrane region" description="Helical" evidence="1">
    <location>
        <begin position="79"/>
        <end position="102"/>
    </location>
</feature>
<sequence length="154" mass="17332">MFLNRLPDNLPGFITAHTIFGTLVGGLAWYQIQPDIALIQFLILIGLFSWLPDIDLLFNPIPGFAHRSWFTHSLAIPTALHFWFSPELGLYSAIGIGSHLIFDFIETLTKDGNITWSHFQGAAEPIYPNWGYPKIGIVLWAALMTSYFVLPSII</sequence>
<proteinExistence type="predicted"/>
<keyword evidence="1" id="KW-0812">Transmembrane</keyword>
<gene>
    <name evidence="2" type="ORF">GOC85_14990</name>
</gene>
<feature type="transmembrane region" description="Helical" evidence="1">
    <location>
        <begin position="38"/>
        <end position="58"/>
    </location>
</feature>
<organism evidence="2 3">
    <name type="scientific">Haloferax volcanii</name>
    <name type="common">Halobacterium volcanii</name>
    <dbReference type="NCBI Taxonomy" id="2246"/>
    <lineage>
        <taxon>Archaea</taxon>
        <taxon>Methanobacteriati</taxon>
        <taxon>Methanobacteriota</taxon>
        <taxon>Stenosarchaea group</taxon>
        <taxon>Halobacteria</taxon>
        <taxon>Halobacteriales</taxon>
        <taxon>Haloferacaceae</taxon>
        <taxon>Haloferax</taxon>
    </lineage>
</organism>
<name>A0A847TDR9_HALVO</name>